<dbReference type="InterPro" id="IPR004837">
    <property type="entry name" value="NaCa_Exmemb"/>
</dbReference>
<dbReference type="PROSITE" id="PS01174">
    <property type="entry name" value="LIPASE_GDXG_SER"/>
    <property type="match status" value="1"/>
</dbReference>
<dbReference type="Proteomes" id="UP000777482">
    <property type="component" value="Unassembled WGS sequence"/>
</dbReference>
<dbReference type="GO" id="GO:0000329">
    <property type="term" value="C:fungal-type vacuole membrane"/>
    <property type="evidence" value="ECO:0007669"/>
    <property type="project" value="TreeGrafter"/>
</dbReference>
<keyword evidence="7 12" id="KW-1133">Transmembrane helix</keyword>
<organism evidence="16 17">
    <name type="scientific">Rhodotorula mucilaginosa</name>
    <name type="common">Yeast</name>
    <name type="synonym">Rhodotorula rubra</name>
    <dbReference type="NCBI Taxonomy" id="5537"/>
    <lineage>
        <taxon>Eukaryota</taxon>
        <taxon>Fungi</taxon>
        <taxon>Dikarya</taxon>
        <taxon>Basidiomycota</taxon>
        <taxon>Pucciniomycotina</taxon>
        <taxon>Microbotryomycetes</taxon>
        <taxon>Sporidiobolales</taxon>
        <taxon>Sporidiobolaceae</taxon>
        <taxon>Rhodotorula</taxon>
    </lineage>
</organism>
<keyword evidence="5 12" id="KW-0812">Transmembrane</keyword>
<feature type="transmembrane region" description="Helical" evidence="12">
    <location>
        <begin position="828"/>
        <end position="854"/>
    </location>
</feature>
<feature type="domain" description="Sodium/calcium exchanger membrane region" evidence="14">
    <location>
        <begin position="832"/>
        <end position="975"/>
    </location>
</feature>
<dbReference type="InterPro" id="IPR033140">
    <property type="entry name" value="Lipase_GDXG_put_SER_AS"/>
</dbReference>
<dbReference type="NCBIfam" id="TIGR00378">
    <property type="entry name" value="cax"/>
    <property type="match status" value="1"/>
</dbReference>
<dbReference type="AlphaFoldDB" id="A0A9P7B8Z3"/>
<evidence type="ECO:0000256" key="2">
    <source>
        <dbReference type="ARBA" id="ARBA00008170"/>
    </source>
</evidence>
<keyword evidence="9 12" id="KW-0472">Membrane</keyword>
<dbReference type="PANTHER" id="PTHR31503:SF22">
    <property type="entry name" value="VACUOLAR CALCIUM ION TRANSPORTER"/>
    <property type="match status" value="1"/>
</dbReference>
<feature type="signal peptide" evidence="13">
    <location>
        <begin position="1"/>
        <end position="20"/>
    </location>
</feature>
<dbReference type="Pfam" id="PF01699">
    <property type="entry name" value="Na_Ca_ex"/>
    <property type="match status" value="2"/>
</dbReference>
<feature type="transmembrane region" description="Helical" evidence="12">
    <location>
        <begin position="636"/>
        <end position="653"/>
    </location>
</feature>
<keyword evidence="4" id="KW-0109">Calcium transport</keyword>
<evidence type="ECO:0000256" key="10">
    <source>
        <dbReference type="PROSITE-ProRule" id="PRU10038"/>
    </source>
</evidence>
<dbReference type="PANTHER" id="PTHR31503">
    <property type="entry name" value="VACUOLAR CALCIUM ION TRANSPORTER"/>
    <property type="match status" value="1"/>
</dbReference>
<evidence type="ECO:0008006" key="18">
    <source>
        <dbReference type="Google" id="ProtNLM"/>
    </source>
</evidence>
<dbReference type="GO" id="GO:0006874">
    <property type="term" value="P:intracellular calcium ion homeostasis"/>
    <property type="evidence" value="ECO:0007669"/>
    <property type="project" value="TreeGrafter"/>
</dbReference>
<evidence type="ECO:0000259" key="15">
    <source>
        <dbReference type="Pfam" id="PF07859"/>
    </source>
</evidence>
<dbReference type="SUPFAM" id="SSF53474">
    <property type="entry name" value="alpha/beta-Hydrolases"/>
    <property type="match status" value="1"/>
</dbReference>
<evidence type="ECO:0000256" key="13">
    <source>
        <dbReference type="SAM" id="SignalP"/>
    </source>
</evidence>
<dbReference type="Gene3D" id="3.40.50.1820">
    <property type="entry name" value="alpha/beta hydrolase"/>
    <property type="match status" value="1"/>
</dbReference>
<feature type="domain" description="Sodium/calcium exchanger membrane region" evidence="14">
    <location>
        <begin position="636"/>
        <end position="807"/>
    </location>
</feature>
<dbReference type="Pfam" id="PF07859">
    <property type="entry name" value="Abhydrolase_3"/>
    <property type="match status" value="1"/>
</dbReference>
<reference evidence="16 17" key="1">
    <citation type="submission" date="2020-11" db="EMBL/GenBank/DDBJ databases">
        <title>Kefir isolates.</title>
        <authorList>
            <person name="Marcisauskas S."/>
            <person name="Kim Y."/>
            <person name="Blasche S."/>
        </authorList>
    </citation>
    <scope>NUCLEOTIDE SEQUENCE [LARGE SCALE GENOMIC DNA]</scope>
    <source>
        <strain evidence="16 17">KR</strain>
    </source>
</reference>
<keyword evidence="17" id="KW-1185">Reference proteome</keyword>
<comment type="caution">
    <text evidence="16">The sequence shown here is derived from an EMBL/GenBank/DDBJ whole genome shotgun (WGS) entry which is preliminary data.</text>
</comment>
<evidence type="ECO:0000313" key="16">
    <source>
        <dbReference type="EMBL" id="KAG0666677.1"/>
    </source>
</evidence>
<feature type="transmembrane region" description="Helical" evidence="12">
    <location>
        <begin position="665"/>
        <end position="686"/>
    </location>
</feature>
<comment type="similarity">
    <text evidence="2">Belongs to the Ca(2+):cation antiporter (CaCA) (TC 2.A.19) family.</text>
</comment>
<feature type="active site" evidence="10">
    <location>
        <position position="297"/>
    </location>
</feature>
<evidence type="ECO:0000256" key="7">
    <source>
        <dbReference type="ARBA" id="ARBA00022989"/>
    </source>
</evidence>
<evidence type="ECO:0000256" key="3">
    <source>
        <dbReference type="ARBA" id="ARBA00022448"/>
    </source>
</evidence>
<evidence type="ECO:0000256" key="11">
    <source>
        <dbReference type="SAM" id="MobiDB-lite"/>
    </source>
</evidence>
<evidence type="ECO:0000256" key="12">
    <source>
        <dbReference type="SAM" id="Phobius"/>
    </source>
</evidence>
<evidence type="ECO:0000313" key="17">
    <source>
        <dbReference type="Proteomes" id="UP000777482"/>
    </source>
</evidence>
<feature type="compositionally biased region" description="Basic and acidic residues" evidence="11">
    <location>
        <begin position="579"/>
        <end position="592"/>
    </location>
</feature>
<feature type="domain" description="Alpha/beta hydrolase fold-3" evidence="15">
    <location>
        <begin position="223"/>
        <end position="352"/>
    </location>
</feature>
<dbReference type="InterPro" id="IPR004798">
    <property type="entry name" value="CAX-like"/>
</dbReference>
<feature type="transmembrane region" description="Helical" evidence="12">
    <location>
        <begin position="957"/>
        <end position="976"/>
    </location>
</feature>
<feature type="region of interest" description="Disordered" evidence="11">
    <location>
        <begin position="442"/>
        <end position="461"/>
    </location>
</feature>
<keyword evidence="3" id="KW-0813">Transport</keyword>
<feature type="transmembrane region" description="Helical" evidence="12">
    <location>
        <begin position="698"/>
        <end position="718"/>
    </location>
</feature>
<dbReference type="InterPro" id="IPR013094">
    <property type="entry name" value="AB_hydrolase_3"/>
</dbReference>
<feature type="transmembrane region" description="Helical" evidence="12">
    <location>
        <begin position="866"/>
        <end position="889"/>
    </location>
</feature>
<dbReference type="GO" id="GO:0016787">
    <property type="term" value="F:hydrolase activity"/>
    <property type="evidence" value="ECO:0007669"/>
    <property type="project" value="InterPro"/>
</dbReference>
<dbReference type="InterPro" id="IPR029058">
    <property type="entry name" value="AB_hydrolase_fold"/>
</dbReference>
<evidence type="ECO:0000256" key="5">
    <source>
        <dbReference type="ARBA" id="ARBA00022692"/>
    </source>
</evidence>
<sequence length="978" mass="106608">MLSTRFRSLLAHPLLIMTSGSPNTTPPAMTWDGPRTPCSFWTPSIPPLEQRLPRRGLLVSTYRLLRATWMLITLPLHLTLLLASIVVGPTQTYERICSLACFHPLWNPRQRLVYPLLRRAIWAIADIGSADALTPNAKFKFPWWAWALEEFTVRVGRGARVRLRTSEVGMPAQAVESGWIQGDVVDMAGETEFEPVPCFWFEREDRRGLRSVYRKADEDERIVLYFVGGGYVTGSPTEGSRCFKLARESGLRVVGANFRKATARHLAFPAQLQDALAVYAHLVFDLGFRDIVLAGDSAGGNLALMLVQYLAGLEISRSDPVRATDEPFDGDSLVMPTGLLLFSPWCDLTAATYGEALVRRHGERDDPKHDIICPSMATNSIRLFLARVLSGPTSAGKLGGESCLGGKDDVATLQGAHPWFSPSLPSAESSWQRVARLYDTAPGVSPRKARRTSGVENDQTFSHNRRPLDVLATTGTTELFHLEIVRLCERLRRAAGGRGGGIEVECNGAENGRSSPDEHQHTYHIPNNHPRSPSPFALHPDHASSSSSKTARAPPQHDGYLAGSSDTPDRGRRASSPPPRDHNAYSDHDHPQPQEAPNVVQSLRNFILSGWINILLVAVPLSFISHFAHWGSTADFIISFIAIVPLASLLGDATEQCALKVGQTVGGLLNATFGNAVELIVGILALTRGELRIVQTSLLGSILSNLLLVLGCSFLVGGTRFKEQTFQMTAVQASSSLMVLGCATLVIPAAYRSSQLDGTLDGGKGGSLMGLAAELGSRKDISGLLKLSRGTAIILIICYACYLFFQLQTHHYLFQDPNEEEEEEAKMNVYTAIGALVVVTVITSFCADYLVGAIDEFAQTYSIPKAFIGLILLPIVGNAAEHVTSVWMAAKGKMELTIGVAIGSSIQIAVGLIPALVIVGWIINQDLTLFFENFETIVLFVSVLLVDILVSDGRSHWLEGAQLIALYLVIALAFWFTD</sequence>
<dbReference type="GO" id="GO:0012505">
    <property type="term" value="C:endomembrane system"/>
    <property type="evidence" value="ECO:0007669"/>
    <property type="project" value="UniProtKB-SubCell"/>
</dbReference>
<keyword evidence="6" id="KW-0106">Calcium</keyword>
<evidence type="ECO:0000256" key="6">
    <source>
        <dbReference type="ARBA" id="ARBA00022837"/>
    </source>
</evidence>
<dbReference type="EMBL" id="PUHQ01000004">
    <property type="protein sequence ID" value="KAG0666677.1"/>
    <property type="molecule type" value="Genomic_DNA"/>
</dbReference>
<evidence type="ECO:0000256" key="8">
    <source>
        <dbReference type="ARBA" id="ARBA00023065"/>
    </source>
</evidence>
<dbReference type="OrthoDB" id="1699231at2759"/>
<evidence type="ECO:0000256" key="9">
    <source>
        <dbReference type="ARBA" id="ARBA00023136"/>
    </source>
</evidence>
<feature type="transmembrane region" description="Helical" evidence="12">
    <location>
        <begin position="896"/>
        <end position="923"/>
    </location>
</feature>
<keyword evidence="8" id="KW-0406">Ion transport</keyword>
<feature type="transmembrane region" description="Helical" evidence="12">
    <location>
        <begin position="929"/>
        <end position="950"/>
    </location>
</feature>
<comment type="subcellular location">
    <subcellularLocation>
        <location evidence="1">Endomembrane system</location>
        <topology evidence="1">Multi-pass membrane protein</topology>
    </subcellularLocation>
</comment>
<gene>
    <name evidence="16" type="ORF">C6P46_004344</name>
</gene>
<dbReference type="InterPro" id="IPR044880">
    <property type="entry name" value="NCX_ion-bd_dom_sf"/>
</dbReference>
<feature type="transmembrane region" description="Helical" evidence="12">
    <location>
        <begin position="730"/>
        <end position="751"/>
    </location>
</feature>
<dbReference type="InterPro" id="IPR004713">
    <property type="entry name" value="CaH_exchang"/>
</dbReference>
<feature type="region of interest" description="Disordered" evidence="11">
    <location>
        <begin position="498"/>
        <end position="596"/>
    </location>
</feature>
<protein>
    <recommendedName>
        <fullName evidence="18">Calcium/proton exchanger</fullName>
    </recommendedName>
</protein>
<accession>A0A9P7B8Z3</accession>
<feature type="transmembrane region" description="Helical" evidence="12">
    <location>
        <begin position="611"/>
        <end position="630"/>
    </location>
</feature>
<evidence type="ECO:0000256" key="4">
    <source>
        <dbReference type="ARBA" id="ARBA00022568"/>
    </source>
</evidence>
<keyword evidence="13" id="KW-0732">Signal</keyword>
<dbReference type="GO" id="GO:0015369">
    <property type="term" value="F:calcium:proton antiporter activity"/>
    <property type="evidence" value="ECO:0007669"/>
    <property type="project" value="InterPro"/>
</dbReference>
<feature type="transmembrane region" description="Helical" evidence="12">
    <location>
        <begin position="787"/>
        <end position="807"/>
    </location>
</feature>
<proteinExistence type="inferred from homology"/>
<name>A0A9P7B8Z3_RHOMI</name>
<dbReference type="NCBIfam" id="TIGR00846">
    <property type="entry name" value="caca2"/>
    <property type="match status" value="1"/>
</dbReference>
<feature type="chain" id="PRO_5040355747" description="Calcium/proton exchanger" evidence="13">
    <location>
        <begin position="21"/>
        <end position="978"/>
    </location>
</feature>
<dbReference type="Gene3D" id="1.20.1420.30">
    <property type="entry name" value="NCX, central ion-binding region"/>
    <property type="match status" value="1"/>
</dbReference>
<evidence type="ECO:0000256" key="1">
    <source>
        <dbReference type="ARBA" id="ARBA00004127"/>
    </source>
</evidence>
<evidence type="ECO:0000259" key="14">
    <source>
        <dbReference type="Pfam" id="PF01699"/>
    </source>
</evidence>